<dbReference type="EMBL" id="LHQS01000002">
    <property type="protein sequence ID" value="RXE56481.1"/>
    <property type="molecule type" value="Genomic_DNA"/>
</dbReference>
<evidence type="ECO:0000313" key="2">
    <source>
        <dbReference type="Proteomes" id="UP000290932"/>
    </source>
</evidence>
<reference evidence="1 2" key="1">
    <citation type="journal article" date="2015" name="Int. J. Syst. Evol. Microbiol.">
        <title>Methanoculleus taiwanensis sp. nov., a methanogen isolated from deep marine sediment at the deformation front area near Taiwan.</title>
        <authorList>
            <person name="Weng C.Y."/>
            <person name="Chen S.C."/>
            <person name="Lai M.C."/>
            <person name="Wu S.Y."/>
            <person name="Lin S."/>
            <person name="Yang T.F."/>
            <person name="Chen P.C."/>
        </authorList>
    </citation>
    <scope>NUCLEOTIDE SEQUENCE [LARGE SCALE GENOMIC DNA]</scope>
    <source>
        <strain evidence="1 2">CYW4</strain>
    </source>
</reference>
<accession>A0A498H0N0</accession>
<sequence length="207" mass="22431">MTGRGRQQDRIIPADNCGGITCRYLDASDAGRSVRMCGHVAVRDIGIGPARMKPPRSATACSSEIVSPGRENSTISRAGSLREVAHEPLLHLIRSRESRIEGSSGYEIVHLGSHGWIDRGEEFQVTAVFERDKCVMGDVVHMVTSRNDIESRCTECVRRCGKILHNNDGVIDPPCILGGNARGCIVLTDLPGGGASGCTDDRYQKKE</sequence>
<organism evidence="1 2">
    <name type="scientific">Methanoculleus taiwanensis</name>
    <dbReference type="NCBI Taxonomy" id="1550565"/>
    <lineage>
        <taxon>Archaea</taxon>
        <taxon>Methanobacteriati</taxon>
        <taxon>Methanobacteriota</taxon>
        <taxon>Stenosarchaea group</taxon>
        <taxon>Methanomicrobia</taxon>
        <taxon>Methanomicrobiales</taxon>
        <taxon>Methanomicrobiaceae</taxon>
        <taxon>Methanoculleus</taxon>
    </lineage>
</organism>
<dbReference type="Proteomes" id="UP000290932">
    <property type="component" value="Unassembled WGS sequence"/>
</dbReference>
<proteinExistence type="predicted"/>
<name>A0A498H0N0_9EURY</name>
<keyword evidence="2" id="KW-1185">Reference proteome</keyword>
<gene>
    <name evidence="1" type="ORF">ABH15_10460</name>
</gene>
<dbReference type="AlphaFoldDB" id="A0A498H0N0"/>
<comment type="caution">
    <text evidence="1">The sequence shown here is derived from an EMBL/GenBank/DDBJ whole genome shotgun (WGS) entry which is preliminary data.</text>
</comment>
<protein>
    <submittedName>
        <fullName evidence="1">Uncharacterized protein</fullName>
    </submittedName>
</protein>
<evidence type="ECO:0000313" key="1">
    <source>
        <dbReference type="EMBL" id="RXE56481.1"/>
    </source>
</evidence>